<feature type="non-terminal residue" evidence="1">
    <location>
        <position position="421"/>
    </location>
</feature>
<feature type="non-terminal residue" evidence="1">
    <location>
        <position position="1"/>
    </location>
</feature>
<dbReference type="EMBL" id="JAHZIK010001809">
    <property type="protein sequence ID" value="MBW7459750.1"/>
    <property type="molecule type" value="Genomic_DNA"/>
</dbReference>
<keyword evidence="2" id="KW-1185">Reference proteome</keyword>
<dbReference type="InterPro" id="IPR043751">
    <property type="entry name" value="DUF5696"/>
</dbReference>
<proteinExistence type="predicted"/>
<evidence type="ECO:0000313" key="2">
    <source>
        <dbReference type="Proteomes" id="UP001519887"/>
    </source>
</evidence>
<dbReference type="Pfam" id="PF18952">
    <property type="entry name" value="DUF5696"/>
    <property type="match status" value="1"/>
</dbReference>
<name>A0ABS7CFP0_9BACL</name>
<accession>A0ABS7CFP0</accession>
<organism evidence="1 2">
    <name type="scientific">Paenibacillus sepulcri</name>
    <dbReference type="NCBI Taxonomy" id="359917"/>
    <lineage>
        <taxon>Bacteria</taxon>
        <taxon>Bacillati</taxon>
        <taxon>Bacillota</taxon>
        <taxon>Bacilli</taxon>
        <taxon>Bacillales</taxon>
        <taxon>Paenibacillaceae</taxon>
        <taxon>Paenibacillus</taxon>
    </lineage>
</organism>
<sequence>VSKQTGKVWYSYPDPAQWAEEKIGGAWKNNLLSPIIVEYTNLSNYKSASKTVGLVDEGGYVEDFKTTASGFTATLVLPKGSFKIPVEVTLGDDYVETTIRDEGIVEAGAFSLLNAKLYPLFGGQFSQGQDGYIFIPDGSGALIRFKTGRILPQLTYNQPIYGNDGSFYLDNMARQRASVPVFGLKSGDQAFVAVVTEGPEHANVFAAPSGSIGLSNWVTTEWQYRQRFYQSVSKSTDAGFFTYGEQRFNSPRRTVRYYLLPPDQSDYVGMASRYRDYLSAEGVLKPVEQPKKDIPLYVDIVGGDIEQGLLLDSYLTATTTDEAKELVGSIYDRGIHNLVVQYNGWQQDGYSTQGGYFPVESRLGGNKGMKSFIDYAHTLDIPVFLTANYSVNNNGDDGFWYRRDGQRDLSGNTLEAGEDTW</sequence>
<protein>
    <submittedName>
        <fullName evidence="1">Uncharacterized protein</fullName>
    </submittedName>
</protein>
<dbReference type="Gene3D" id="3.20.20.80">
    <property type="entry name" value="Glycosidases"/>
    <property type="match status" value="1"/>
</dbReference>
<evidence type="ECO:0000313" key="1">
    <source>
        <dbReference type="EMBL" id="MBW7459750.1"/>
    </source>
</evidence>
<gene>
    <name evidence="1" type="ORF">K0U00_37390</name>
</gene>
<comment type="caution">
    <text evidence="1">The sequence shown here is derived from an EMBL/GenBank/DDBJ whole genome shotgun (WGS) entry which is preliminary data.</text>
</comment>
<dbReference type="Proteomes" id="UP001519887">
    <property type="component" value="Unassembled WGS sequence"/>
</dbReference>
<reference evidence="1 2" key="1">
    <citation type="submission" date="2021-07" db="EMBL/GenBank/DDBJ databases">
        <title>Paenibacillus radiodurans sp. nov., isolated from the southeastern edge of Tengger Desert.</title>
        <authorList>
            <person name="Zhang G."/>
        </authorList>
    </citation>
    <scope>NUCLEOTIDE SEQUENCE [LARGE SCALE GENOMIC DNA]</scope>
    <source>
        <strain evidence="1 2">CCM 7311</strain>
    </source>
</reference>